<dbReference type="RefSeq" id="WP_282594342.1">
    <property type="nucleotide sequence ID" value="NZ_JALLGV010000007.1"/>
</dbReference>
<gene>
    <name evidence="2" type="ORF">ACFR9U_04940</name>
</gene>
<evidence type="ECO:0000313" key="2">
    <source>
        <dbReference type="EMBL" id="MFD1586316.1"/>
    </source>
</evidence>
<organism evidence="2 3">
    <name type="scientific">Halorientalis brevis</name>
    <dbReference type="NCBI Taxonomy" id="1126241"/>
    <lineage>
        <taxon>Archaea</taxon>
        <taxon>Methanobacteriati</taxon>
        <taxon>Methanobacteriota</taxon>
        <taxon>Stenosarchaea group</taxon>
        <taxon>Halobacteria</taxon>
        <taxon>Halobacteriales</taxon>
        <taxon>Haloarculaceae</taxon>
        <taxon>Halorientalis</taxon>
    </lineage>
</organism>
<keyword evidence="1" id="KW-0472">Membrane</keyword>
<keyword evidence="1" id="KW-1133">Transmembrane helix</keyword>
<dbReference type="EMBL" id="JBHUDJ010000002">
    <property type="protein sequence ID" value="MFD1586316.1"/>
    <property type="molecule type" value="Genomic_DNA"/>
</dbReference>
<evidence type="ECO:0000256" key="1">
    <source>
        <dbReference type="SAM" id="Phobius"/>
    </source>
</evidence>
<feature type="transmembrane region" description="Helical" evidence="1">
    <location>
        <begin position="12"/>
        <end position="35"/>
    </location>
</feature>
<comment type="caution">
    <text evidence="2">The sequence shown here is derived from an EMBL/GenBank/DDBJ whole genome shotgun (WGS) entry which is preliminary data.</text>
</comment>
<dbReference type="AlphaFoldDB" id="A0ABD6C7P3"/>
<evidence type="ECO:0000313" key="3">
    <source>
        <dbReference type="Proteomes" id="UP001597119"/>
    </source>
</evidence>
<sequence length="43" mass="4440">MADEESIRLSWILIYLLLVLGLGLAAVMGVGGDIIGTAVPVSL</sequence>
<proteinExistence type="predicted"/>
<name>A0ABD6C7P3_9EURY</name>
<accession>A0ABD6C7P3</accession>
<keyword evidence="3" id="KW-1185">Reference proteome</keyword>
<reference evidence="2 3" key="1">
    <citation type="journal article" date="2019" name="Int. J. Syst. Evol. Microbiol.">
        <title>The Global Catalogue of Microorganisms (GCM) 10K type strain sequencing project: providing services to taxonomists for standard genome sequencing and annotation.</title>
        <authorList>
            <consortium name="The Broad Institute Genomics Platform"/>
            <consortium name="The Broad Institute Genome Sequencing Center for Infectious Disease"/>
            <person name="Wu L."/>
            <person name="Ma J."/>
        </authorList>
    </citation>
    <scope>NUCLEOTIDE SEQUENCE [LARGE SCALE GENOMIC DNA]</scope>
    <source>
        <strain evidence="2 3">CGMCC 1.12125</strain>
    </source>
</reference>
<keyword evidence="1" id="KW-0812">Transmembrane</keyword>
<dbReference type="Proteomes" id="UP001597119">
    <property type="component" value="Unassembled WGS sequence"/>
</dbReference>
<protein>
    <submittedName>
        <fullName evidence="2">Uncharacterized protein</fullName>
    </submittedName>
</protein>